<name>A0A6C0C2I4_9ZZZZ</name>
<organism evidence="1">
    <name type="scientific">viral metagenome</name>
    <dbReference type="NCBI Taxonomy" id="1070528"/>
    <lineage>
        <taxon>unclassified sequences</taxon>
        <taxon>metagenomes</taxon>
        <taxon>organismal metagenomes</taxon>
    </lineage>
</organism>
<accession>A0A6C0C2I4</accession>
<reference evidence="1" key="1">
    <citation type="journal article" date="2020" name="Nature">
        <title>Giant virus diversity and host interactions through global metagenomics.</title>
        <authorList>
            <person name="Schulz F."/>
            <person name="Roux S."/>
            <person name="Paez-Espino D."/>
            <person name="Jungbluth S."/>
            <person name="Walsh D.A."/>
            <person name="Denef V.J."/>
            <person name="McMahon K.D."/>
            <person name="Konstantinidis K.T."/>
            <person name="Eloe-Fadrosh E.A."/>
            <person name="Kyrpides N.C."/>
            <person name="Woyke T."/>
        </authorList>
    </citation>
    <scope>NUCLEOTIDE SEQUENCE</scope>
    <source>
        <strain evidence="1">GVMAG-M-3300020182-33</strain>
    </source>
</reference>
<protein>
    <submittedName>
        <fullName evidence="1">Uncharacterized protein</fullName>
    </submittedName>
</protein>
<sequence length="467" mass="52750">MEPQGRRSKSLLRTYAAPVVVGAVGLGMYLRKNTQVVPPTPQTNRQRYVEPFLDSVWTQIRLPFASLMMPPPSEKEKPNPSDIRAKIATARTTLERAVQNMYMQQQVELKVDRSLAYKNKLTIIAKSVKHVAEAFVTLCGYHREYNIYVFSWLHRHVQSYCAGKLGDDPQNAETCARTIQGALLRDLEPWQNPYTPMDNPGSAQKCLKLLRQFTAELNSPEILASLRHNSKYRQVEDRVSLGCKANMKSGPRPSAFHSWRNAVHPVQAIAESSYLIARASAKDEEVQISVKKLGVFLTDSIKLIDGFERIAAHAKLRARTIIALCIYAFDGFMEYMCNRSCQVTVVEHYSFPMMSRWSTQIPAACIERVSNQREYDDSTRWTVTYVGGKLARLINDGRPYPVLHSDRRVTQEDRAKVDASCRKLQAPTLGDFSNSCETILCKNTPFEEVADIVDQMRAALEAAPAVA</sequence>
<evidence type="ECO:0000313" key="1">
    <source>
        <dbReference type="EMBL" id="QHS97868.1"/>
    </source>
</evidence>
<dbReference type="AlphaFoldDB" id="A0A6C0C2I4"/>
<proteinExistence type="predicted"/>
<dbReference type="EMBL" id="MN739306">
    <property type="protein sequence ID" value="QHS97868.1"/>
    <property type="molecule type" value="Genomic_DNA"/>
</dbReference>